<evidence type="ECO:0000313" key="5">
    <source>
        <dbReference type="Proteomes" id="UP001152798"/>
    </source>
</evidence>
<dbReference type="PANTHER" id="PTHR12236">
    <property type="entry name" value="STRUCTURAL CONTITUENT OF CUTICLE"/>
    <property type="match status" value="1"/>
</dbReference>
<keyword evidence="5" id="KW-1185">Reference proteome</keyword>
<organism evidence="4 5">
    <name type="scientific">Nezara viridula</name>
    <name type="common">Southern green stink bug</name>
    <name type="synonym">Cimex viridulus</name>
    <dbReference type="NCBI Taxonomy" id="85310"/>
    <lineage>
        <taxon>Eukaryota</taxon>
        <taxon>Metazoa</taxon>
        <taxon>Ecdysozoa</taxon>
        <taxon>Arthropoda</taxon>
        <taxon>Hexapoda</taxon>
        <taxon>Insecta</taxon>
        <taxon>Pterygota</taxon>
        <taxon>Neoptera</taxon>
        <taxon>Paraneoptera</taxon>
        <taxon>Hemiptera</taxon>
        <taxon>Heteroptera</taxon>
        <taxon>Panheteroptera</taxon>
        <taxon>Pentatomomorpha</taxon>
        <taxon>Pentatomoidea</taxon>
        <taxon>Pentatomidae</taxon>
        <taxon>Pentatominae</taxon>
        <taxon>Nezara</taxon>
    </lineage>
</organism>
<evidence type="ECO:0000256" key="1">
    <source>
        <dbReference type="ARBA" id="ARBA00022460"/>
    </source>
</evidence>
<dbReference type="Proteomes" id="UP001152798">
    <property type="component" value="Chromosome 5"/>
</dbReference>
<dbReference type="InterPro" id="IPR051217">
    <property type="entry name" value="Insect_Cuticle_Struc_Prot"/>
</dbReference>
<dbReference type="OrthoDB" id="6626468at2759"/>
<dbReference type="GO" id="GO:0031012">
    <property type="term" value="C:extracellular matrix"/>
    <property type="evidence" value="ECO:0007669"/>
    <property type="project" value="TreeGrafter"/>
</dbReference>
<dbReference type="PROSITE" id="PS00233">
    <property type="entry name" value="CHIT_BIND_RR_1"/>
    <property type="match status" value="2"/>
</dbReference>
<sequence length="283" mass="33247">MFEKPGRGKRENIWLIKERERNGTVHSNWFSKLVNMYKGVLVLCLVGAAFAQYGHHEHYDHHEKKHEEHIVDYYAHPKYKFDYGVHDSHTHDVKKQEETREGDVVKGYYSLYEPDGTERIVHYTADKKNGFNAVVERKGHAVHPHVKGSTETFFKHHHEHHGTSESSGAAVAQYGHHEHHEKKHEEHVVDYYAHPKYKFDYGVHDSHTHDVKKQEETREGDVVKGYYSLYEPDGTERIVHYTADKKNGFNAVVERKGHAVHPHVKGSTETFFKHHHEHHDHHY</sequence>
<keyword evidence="1 2" id="KW-0193">Cuticle</keyword>
<evidence type="ECO:0000256" key="3">
    <source>
        <dbReference type="SAM" id="MobiDB-lite"/>
    </source>
</evidence>
<gene>
    <name evidence="4" type="ORF">NEZAVI_LOCUS10769</name>
</gene>
<dbReference type="EMBL" id="OV725081">
    <property type="protein sequence ID" value="CAH1401824.1"/>
    <property type="molecule type" value="Genomic_DNA"/>
</dbReference>
<dbReference type="PRINTS" id="PR00947">
    <property type="entry name" value="CUTICLE"/>
</dbReference>
<dbReference type="AlphaFoldDB" id="A0A9P0HHE2"/>
<name>A0A9P0HHE2_NEZVI</name>
<accession>A0A9P0HHE2</accession>
<protein>
    <submittedName>
        <fullName evidence="4">Uncharacterized protein</fullName>
    </submittedName>
</protein>
<reference evidence="4" key="1">
    <citation type="submission" date="2022-01" db="EMBL/GenBank/DDBJ databases">
        <authorList>
            <person name="King R."/>
        </authorList>
    </citation>
    <scope>NUCLEOTIDE SEQUENCE</scope>
</reference>
<evidence type="ECO:0000313" key="4">
    <source>
        <dbReference type="EMBL" id="CAH1401824.1"/>
    </source>
</evidence>
<dbReference type="Pfam" id="PF00379">
    <property type="entry name" value="Chitin_bind_4"/>
    <property type="match status" value="2"/>
</dbReference>
<dbReference type="PANTHER" id="PTHR12236:SF75">
    <property type="entry name" value="CUTICULAR PROTEIN 62BB, ISOFORM A"/>
    <property type="match status" value="1"/>
</dbReference>
<dbReference type="GO" id="GO:0005615">
    <property type="term" value="C:extracellular space"/>
    <property type="evidence" value="ECO:0007669"/>
    <property type="project" value="TreeGrafter"/>
</dbReference>
<feature type="region of interest" description="Disordered" evidence="3">
    <location>
        <begin position="156"/>
        <end position="183"/>
    </location>
</feature>
<evidence type="ECO:0000256" key="2">
    <source>
        <dbReference type="PROSITE-ProRule" id="PRU00497"/>
    </source>
</evidence>
<dbReference type="InterPro" id="IPR000618">
    <property type="entry name" value="Insect_cuticle"/>
</dbReference>
<dbReference type="InterPro" id="IPR031311">
    <property type="entry name" value="CHIT_BIND_RR_consensus"/>
</dbReference>
<dbReference type="GO" id="GO:0042302">
    <property type="term" value="F:structural constituent of cuticle"/>
    <property type="evidence" value="ECO:0007669"/>
    <property type="project" value="UniProtKB-UniRule"/>
</dbReference>
<proteinExistence type="predicted"/>
<dbReference type="PROSITE" id="PS51155">
    <property type="entry name" value="CHIT_BIND_RR_2"/>
    <property type="match status" value="2"/>
</dbReference>